<proteinExistence type="predicted"/>
<evidence type="ECO:0000313" key="3">
    <source>
        <dbReference type="Proteomes" id="UP000321746"/>
    </source>
</evidence>
<dbReference type="AlphaFoldDB" id="A0A511XJS0"/>
<comment type="caution">
    <text evidence="2">The sequence shown here is derived from an EMBL/GenBank/DDBJ whole genome shotgun (WGS) entry which is preliminary data.</text>
</comment>
<feature type="region of interest" description="Disordered" evidence="1">
    <location>
        <begin position="66"/>
        <end position="86"/>
    </location>
</feature>
<organism evidence="2 3">
    <name type="scientific">Acetobacter oeni</name>
    <dbReference type="NCBI Taxonomy" id="304077"/>
    <lineage>
        <taxon>Bacteria</taxon>
        <taxon>Pseudomonadati</taxon>
        <taxon>Pseudomonadota</taxon>
        <taxon>Alphaproteobacteria</taxon>
        <taxon>Acetobacterales</taxon>
        <taxon>Acetobacteraceae</taxon>
        <taxon>Acetobacter</taxon>
    </lineage>
</organism>
<keyword evidence="3" id="KW-1185">Reference proteome</keyword>
<evidence type="ECO:0000313" key="2">
    <source>
        <dbReference type="EMBL" id="GEN63179.1"/>
    </source>
</evidence>
<name>A0A511XJS0_9PROT</name>
<feature type="compositionally biased region" description="Polar residues" evidence="1">
    <location>
        <begin position="66"/>
        <end position="76"/>
    </location>
</feature>
<sequence length="86" mass="8929">MLRLKCGAPDGVFVKAIPYGHGMITLLFQRNGDGQSVCAVRAATRKTQGDQEAIASRNIGAITDANTADAPSQSSARAMVVVTPPS</sequence>
<dbReference type="Proteomes" id="UP000321746">
    <property type="component" value="Unassembled WGS sequence"/>
</dbReference>
<evidence type="ECO:0000256" key="1">
    <source>
        <dbReference type="SAM" id="MobiDB-lite"/>
    </source>
</evidence>
<reference evidence="2 3" key="1">
    <citation type="submission" date="2019-07" db="EMBL/GenBank/DDBJ databases">
        <title>Whole genome shotgun sequence of Acetobacter oeni NBRC 105207.</title>
        <authorList>
            <person name="Hosoyama A."/>
            <person name="Uohara A."/>
            <person name="Ohji S."/>
            <person name="Ichikawa N."/>
        </authorList>
    </citation>
    <scope>NUCLEOTIDE SEQUENCE [LARGE SCALE GENOMIC DNA]</scope>
    <source>
        <strain evidence="2 3">NBRC 105207</strain>
    </source>
</reference>
<gene>
    <name evidence="2" type="ORF">AOE01nite_14030</name>
</gene>
<accession>A0A511XJS0</accession>
<dbReference type="EMBL" id="BJYG01000017">
    <property type="protein sequence ID" value="GEN63179.1"/>
    <property type="molecule type" value="Genomic_DNA"/>
</dbReference>
<protein>
    <submittedName>
        <fullName evidence="2">Uncharacterized protein</fullName>
    </submittedName>
</protein>